<gene>
    <name evidence="2" type="ordered locus">AS9A_1165</name>
</gene>
<dbReference type="PANTHER" id="PTHR33371">
    <property type="entry name" value="INTERMEMBRANE PHOSPHOLIPID TRANSPORT SYSTEM BINDING PROTEIN MLAD-RELATED"/>
    <property type="match status" value="1"/>
</dbReference>
<evidence type="ECO:0000259" key="1">
    <source>
        <dbReference type="Pfam" id="PF02470"/>
    </source>
</evidence>
<feature type="domain" description="Mce/MlaD" evidence="1">
    <location>
        <begin position="40"/>
        <end position="109"/>
    </location>
</feature>
<dbReference type="STRING" id="443218.AS9A_1165"/>
<dbReference type="KEGG" id="asd:AS9A_1165"/>
<dbReference type="eggNOG" id="COG1463">
    <property type="taxonomic scope" value="Bacteria"/>
</dbReference>
<dbReference type="InterPro" id="IPR003399">
    <property type="entry name" value="Mce/MlaD"/>
</dbReference>
<keyword evidence="3" id="KW-1185">Reference proteome</keyword>
<dbReference type="RefSeq" id="WP_013805966.1">
    <property type="nucleotide sequence ID" value="NC_015564.1"/>
</dbReference>
<dbReference type="AlphaFoldDB" id="F6ERP0"/>
<dbReference type="PANTHER" id="PTHR33371:SF4">
    <property type="entry name" value="INTERMEMBRANE PHOSPHOLIPID TRANSPORT SYSTEM BINDING PROTEIN MLAD"/>
    <property type="match status" value="1"/>
</dbReference>
<evidence type="ECO:0000313" key="2">
    <source>
        <dbReference type="EMBL" id="AEF39617.1"/>
    </source>
</evidence>
<sequence>MKTFLDSRGFMSVVGLLVLCAAIIAGYVVAFNPGKKVTSYCAMMPDTIGLYVGNDVTMLGIRVGKVTQIDPHGESVRVDFDIDAEHALRGEVSATTVSNTLVADRHLAVLSNGEQSEWDPGECITRTLTPKSMTQTLNAIGKLADELNGGGIPLDAQRVNRGISALDGATDGTGPQISHMIARLGVALDSPEGAVDHIGSLIDVLSELSASVADGWGGIKDMLIPFPDVLEFVNGKVWLPIAGIIDSLRILIPILNDITTTYGDGALPDLDRSVPTMQLIGANVESIGDIVNMIPPIISAFESSSDPVTGATVLRYAAPNSLMNPVDDEVCEALNALVPNGCPGGAHGPPSADLLPAILGRAGER</sequence>
<dbReference type="OrthoDB" id="4608030at2"/>
<name>F6ERP0_HOYSD</name>
<evidence type="ECO:0000313" key="3">
    <source>
        <dbReference type="Proteomes" id="UP000009235"/>
    </source>
</evidence>
<dbReference type="InterPro" id="IPR052336">
    <property type="entry name" value="MlaD_Phospholipid_Transporter"/>
</dbReference>
<proteinExistence type="predicted"/>
<accession>F6ERP0</accession>
<organism evidence="2 3">
    <name type="scientific">Hoyosella subflava (strain DSM 45089 / JCM 17490 / NBRC 109087 / DQS3-9A1)</name>
    <name type="common">Amycolicicoccus subflavus</name>
    <dbReference type="NCBI Taxonomy" id="443218"/>
    <lineage>
        <taxon>Bacteria</taxon>
        <taxon>Bacillati</taxon>
        <taxon>Actinomycetota</taxon>
        <taxon>Actinomycetes</taxon>
        <taxon>Mycobacteriales</taxon>
        <taxon>Hoyosellaceae</taxon>
        <taxon>Hoyosella</taxon>
    </lineage>
</organism>
<reference evidence="2 3" key="1">
    <citation type="journal article" date="2011" name="J. Bacteriol.">
        <title>Complete genome sequence of Amycolicicoccus subflavus DQS3-9A1T, an actinomycete isolated from crude oil-polluted soil.</title>
        <authorList>
            <person name="Cai M."/>
            <person name="Chen W.M."/>
            <person name="Nie Y."/>
            <person name="Chi C.Q."/>
            <person name="Wang Y.N."/>
            <person name="Tang Y.Q."/>
            <person name="Li G.Y."/>
            <person name="Wu X.L."/>
        </authorList>
    </citation>
    <scope>NUCLEOTIDE SEQUENCE [LARGE SCALE GENOMIC DNA]</scope>
    <source>
        <strain evidence="3">DSM 45089 / DQS3-9A1</strain>
    </source>
</reference>
<protein>
    <submittedName>
        <fullName evidence="2">Putative Mce family protein</fullName>
    </submittedName>
</protein>
<dbReference type="HOGENOM" id="CLU_044068_2_0_11"/>
<dbReference type="Pfam" id="PF02470">
    <property type="entry name" value="MlaD"/>
    <property type="match status" value="1"/>
</dbReference>
<dbReference type="Proteomes" id="UP000009235">
    <property type="component" value="Chromosome"/>
</dbReference>
<dbReference type="EMBL" id="CP002786">
    <property type="protein sequence ID" value="AEF39617.1"/>
    <property type="molecule type" value="Genomic_DNA"/>
</dbReference>